<dbReference type="PANTHER" id="PTHR32071">
    <property type="entry name" value="TRANSCRIPTIONAL REGULATORY PROTEIN"/>
    <property type="match status" value="1"/>
</dbReference>
<dbReference type="InterPro" id="IPR000014">
    <property type="entry name" value="PAS"/>
</dbReference>
<dbReference type="PROSITE" id="PS00675">
    <property type="entry name" value="SIGMA54_INTERACT_1"/>
    <property type="match status" value="1"/>
</dbReference>
<organism evidence="10 11">
    <name type="scientific">Brevibacillus fortis</name>
    <dbReference type="NCBI Taxonomy" id="2126352"/>
    <lineage>
        <taxon>Bacteria</taxon>
        <taxon>Bacillati</taxon>
        <taxon>Bacillota</taxon>
        <taxon>Bacilli</taxon>
        <taxon>Bacillales</taxon>
        <taxon>Paenibacillaceae</taxon>
        <taxon>Brevibacillus</taxon>
    </lineage>
</organism>
<sequence length="732" mass="82816">MRTVIDYLQKSVKCKKLIQKVLTHPFSFAIMPLIRGDRMLATDIMTKNFVCCSKHDTLHDVLPLFIRTHSNMLPVIDESNRLIGIITKNKIFKILTTQPSFDTTIAEYYHPNPIYLSPNATIEFTRQYLLKHKVGHAPVVNEEMVPIGVISTEQLLRSYNIVLSQFESQLALLFHNLNFGLLSIDTSFQINASNSLAHQLLNINENQLNAFRDHPELHLIRELIEEIVQERAKVAKKQITWNDLNLYVHCYPLHSHDELVGAMVILEDVTQIEQTINELQLTKEWEQKLRSVIEFAYDGIILVNKKAEITMVNKGFTDLFGLESKDLLQRSTTVLFPELAIENVIQSGISILNTPQIIAGQQSLISILPIKEKEETISAICKITYRGLPHLHEALTKVKKLEKQVSDYQNEINNMKGTKYTLFDIAGESEAIRKVKHEATLAAKSMSTVLIVGESGTGKELFAQGIHAASGQRGAFVQVNCAAIPSELLESEFFGYADGAFTGAKKGGMKGKFELAQNGTLFLDEIGDMSLPLQTKILRVLQEKEFQPIGSGVTIHLHTKIIAATNQNLEQLISEGKFRADLYYRLHIMRLNIPPLRERIEDLPDIIQSITNRLNQSGFYVKGVTHSALTKLMRHTWSGNVRELHNVLERAANIKTGDYIDADDLPTFQHETEEKALPQQIPSTYKDKILSTEKEMIITALKEAKGNKSKASQLLGISRPWLYAKMKKYQLE</sequence>
<dbReference type="FunFam" id="3.40.50.300:FF:000006">
    <property type="entry name" value="DNA-binding transcriptional regulator NtrC"/>
    <property type="match status" value="1"/>
</dbReference>
<reference evidence="10 11" key="1">
    <citation type="submission" date="2018-03" db="EMBL/GenBank/DDBJ databases">
        <title>Brevisbacillus phylogenomics.</title>
        <authorList>
            <person name="Dunlap C."/>
        </authorList>
    </citation>
    <scope>NUCLEOTIDE SEQUENCE [LARGE SCALE GENOMIC DNA]</scope>
    <source>
        <strain evidence="10 11">NRRL NRS-1210</strain>
    </source>
</reference>
<dbReference type="InterPro" id="IPR035965">
    <property type="entry name" value="PAS-like_dom_sf"/>
</dbReference>
<evidence type="ECO:0000313" key="11">
    <source>
        <dbReference type="Proteomes" id="UP000240419"/>
    </source>
</evidence>
<dbReference type="PRINTS" id="PR01590">
    <property type="entry name" value="HTHFIS"/>
</dbReference>
<keyword evidence="3" id="KW-0805">Transcription regulation</keyword>
<dbReference type="InterPro" id="IPR025662">
    <property type="entry name" value="Sigma_54_int_dom_ATP-bd_1"/>
</dbReference>
<dbReference type="PANTHER" id="PTHR32071:SF57">
    <property type="entry name" value="C4-DICARBOXYLATE TRANSPORT TRANSCRIPTIONAL REGULATORY PROTEIN DCTD"/>
    <property type="match status" value="1"/>
</dbReference>
<dbReference type="Pfam" id="PF02954">
    <property type="entry name" value="HTH_8"/>
    <property type="match status" value="1"/>
</dbReference>
<feature type="domain" description="Sigma-54 factor interaction" evidence="7">
    <location>
        <begin position="425"/>
        <end position="653"/>
    </location>
</feature>
<dbReference type="InterPro" id="IPR027417">
    <property type="entry name" value="P-loop_NTPase"/>
</dbReference>
<dbReference type="SMART" id="SM00091">
    <property type="entry name" value="PAS"/>
    <property type="match status" value="2"/>
</dbReference>
<dbReference type="NCBIfam" id="TIGR00229">
    <property type="entry name" value="sensory_box"/>
    <property type="match status" value="1"/>
</dbReference>
<dbReference type="InterPro" id="IPR046342">
    <property type="entry name" value="CBS_dom_sf"/>
</dbReference>
<dbReference type="InterPro" id="IPR000644">
    <property type="entry name" value="CBS_dom"/>
</dbReference>
<dbReference type="InterPro" id="IPR002197">
    <property type="entry name" value="HTH_Fis"/>
</dbReference>
<feature type="domain" description="CBS" evidence="9">
    <location>
        <begin position="109"/>
        <end position="168"/>
    </location>
</feature>
<dbReference type="AlphaFoldDB" id="A0A2P7VJY1"/>
<dbReference type="SUPFAM" id="SSF55785">
    <property type="entry name" value="PYP-like sensor domain (PAS domain)"/>
    <property type="match status" value="1"/>
</dbReference>
<evidence type="ECO:0000256" key="1">
    <source>
        <dbReference type="ARBA" id="ARBA00022741"/>
    </source>
</evidence>
<evidence type="ECO:0000313" key="10">
    <source>
        <dbReference type="EMBL" id="PSJ99516.1"/>
    </source>
</evidence>
<dbReference type="Proteomes" id="UP000240419">
    <property type="component" value="Unassembled WGS sequence"/>
</dbReference>
<dbReference type="GO" id="GO:0043565">
    <property type="term" value="F:sequence-specific DNA binding"/>
    <property type="evidence" value="ECO:0007669"/>
    <property type="project" value="InterPro"/>
</dbReference>
<name>A0A2P7VJY1_9BACL</name>
<evidence type="ECO:0000256" key="2">
    <source>
        <dbReference type="ARBA" id="ARBA00022840"/>
    </source>
</evidence>
<evidence type="ECO:0000259" key="9">
    <source>
        <dbReference type="PROSITE" id="PS51371"/>
    </source>
</evidence>
<dbReference type="SUPFAM" id="SSF52540">
    <property type="entry name" value="P-loop containing nucleoside triphosphate hydrolases"/>
    <property type="match status" value="1"/>
</dbReference>
<keyword evidence="4" id="KW-0804">Transcription</keyword>
<dbReference type="Gene3D" id="3.10.580.10">
    <property type="entry name" value="CBS-domain"/>
    <property type="match status" value="1"/>
</dbReference>
<evidence type="ECO:0000256" key="4">
    <source>
        <dbReference type="ARBA" id="ARBA00023163"/>
    </source>
</evidence>
<dbReference type="EMBL" id="PXZM01000003">
    <property type="protein sequence ID" value="PSJ99516.1"/>
    <property type="molecule type" value="Genomic_DNA"/>
</dbReference>
<dbReference type="InterPro" id="IPR002078">
    <property type="entry name" value="Sigma_54_int"/>
</dbReference>
<dbReference type="SUPFAM" id="SSF54631">
    <property type="entry name" value="CBS-domain pair"/>
    <property type="match status" value="1"/>
</dbReference>
<dbReference type="Gene3D" id="3.40.50.300">
    <property type="entry name" value="P-loop containing nucleotide triphosphate hydrolases"/>
    <property type="match status" value="1"/>
</dbReference>
<evidence type="ECO:0000259" key="7">
    <source>
        <dbReference type="PROSITE" id="PS50045"/>
    </source>
</evidence>
<keyword evidence="11" id="KW-1185">Reference proteome</keyword>
<feature type="domain" description="PAS" evidence="8">
    <location>
        <begin position="285"/>
        <end position="338"/>
    </location>
</feature>
<dbReference type="Pfam" id="PF00158">
    <property type="entry name" value="Sigma54_activat"/>
    <property type="match status" value="1"/>
</dbReference>
<evidence type="ECO:0000256" key="6">
    <source>
        <dbReference type="SAM" id="Coils"/>
    </source>
</evidence>
<keyword evidence="1" id="KW-0547">Nucleotide-binding</keyword>
<accession>A0A2P7VJY1</accession>
<comment type="caution">
    <text evidence="10">The sequence shown here is derived from an EMBL/GenBank/DDBJ whole genome shotgun (WGS) entry which is preliminary data.</text>
</comment>
<dbReference type="InterPro" id="IPR025943">
    <property type="entry name" value="Sigma_54_int_dom_ATP-bd_2"/>
</dbReference>
<protein>
    <recommendedName>
        <fullName evidence="12">Sigma-54-dependent Fis family transcriptional regulator</fullName>
    </recommendedName>
</protein>
<proteinExistence type="predicted"/>
<feature type="domain" description="CBS" evidence="9">
    <location>
        <begin position="45"/>
        <end position="103"/>
    </location>
</feature>
<dbReference type="CDD" id="cd02205">
    <property type="entry name" value="CBS_pair_SF"/>
    <property type="match status" value="1"/>
</dbReference>
<dbReference type="InterPro" id="IPR009057">
    <property type="entry name" value="Homeodomain-like_sf"/>
</dbReference>
<evidence type="ECO:0000256" key="3">
    <source>
        <dbReference type="ARBA" id="ARBA00023015"/>
    </source>
</evidence>
<dbReference type="GO" id="GO:0006355">
    <property type="term" value="P:regulation of DNA-templated transcription"/>
    <property type="evidence" value="ECO:0007669"/>
    <property type="project" value="InterPro"/>
</dbReference>
<dbReference type="Gene3D" id="1.10.10.60">
    <property type="entry name" value="Homeodomain-like"/>
    <property type="match status" value="1"/>
</dbReference>
<evidence type="ECO:0000259" key="8">
    <source>
        <dbReference type="PROSITE" id="PS50112"/>
    </source>
</evidence>
<dbReference type="PROSITE" id="PS50045">
    <property type="entry name" value="SIGMA54_INTERACT_4"/>
    <property type="match status" value="1"/>
</dbReference>
<dbReference type="Pfam" id="PF00571">
    <property type="entry name" value="CBS"/>
    <property type="match status" value="2"/>
</dbReference>
<keyword evidence="5" id="KW-0129">CBS domain</keyword>
<evidence type="ECO:0008006" key="12">
    <source>
        <dbReference type="Google" id="ProtNLM"/>
    </source>
</evidence>
<gene>
    <name evidence="10" type="ORF">C7R93_02195</name>
</gene>
<feature type="coiled-coil region" evidence="6">
    <location>
        <begin position="391"/>
        <end position="418"/>
    </location>
</feature>
<dbReference type="SMART" id="SM00116">
    <property type="entry name" value="CBS"/>
    <property type="match status" value="2"/>
</dbReference>
<dbReference type="PROSITE" id="PS50112">
    <property type="entry name" value="PAS"/>
    <property type="match status" value="1"/>
</dbReference>
<dbReference type="CDD" id="cd00009">
    <property type="entry name" value="AAA"/>
    <property type="match status" value="1"/>
</dbReference>
<dbReference type="InterPro" id="IPR003593">
    <property type="entry name" value="AAA+_ATPase"/>
</dbReference>
<dbReference type="SUPFAM" id="SSF46689">
    <property type="entry name" value="Homeodomain-like"/>
    <property type="match status" value="1"/>
</dbReference>
<dbReference type="Pfam" id="PF25601">
    <property type="entry name" value="AAA_lid_14"/>
    <property type="match status" value="1"/>
</dbReference>
<dbReference type="GO" id="GO:0005524">
    <property type="term" value="F:ATP binding"/>
    <property type="evidence" value="ECO:0007669"/>
    <property type="project" value="UniProtKB-KW"/>
</dbReference>
<dbReference type="InterPro" id="IPR058031">
    <property type="entry name" value="AAA_lid_NorR"/>
</dbReference>
<dbReference type="PROSITE" id="PS00676">
    <property type="entry name" value="SIGMA54_INTERACT_2"/>
    <property type="match status" value="1"/>
</dbReference>
<dbReference type="Pfam" id="PF13188">
    <property type="entry name" value="PAS_8"/>
    <property type="match status" value="1"/>
</dbReference>
<dbReference type="SMART" id="SM00382">
    <property type="entry name" value="AAA"/>
    <property type="match status" value="1"/>
</dbReference>
<dbReference type="Gene3D" id="3.30.450.20">
    <property type="entry name" value="PAS domain"/>
    <property type="match status" value="2"/>
</dbReference>
<keyword evidence="2" id="KW-0067">ATP-binding</keyword>
<dbReference type="Gene3D" id="1.10.8.60">
    <property type="match status" value="1"/>
</dbReference>
<dbReference type="PROSITE" id="PS51371">
    <property type="entry name" value="CBS"/>
    <property type="match status" value="2"/>
</dbReference>
<keyword evidence="6" id="KW-0175">Coiled coil</keyword>
<evidence type="ECO:0000256" key="5">
    <source>
        <dbReference type="PROSITE-ProRule" id="PRU00703"/>
    </source>
</evidence>